<dbReference type="EMBL" id="JBBWWQ010000021">
    <property type="protein sequence ID" value="KAK8914456.1"/>
    <property type="molecule type" value="Genomic_DNA"/>
</dbReference>
<dbReference type="Proteomes" id="UP001418222">
    <property type="component" value="Unassembled WGS sequence"/>
</dbReference>
<evidence type="ECO:0000256" key="1">
    <source>
        <dbReference type="SAM" id="Phobius"/>
    </source>
</evidence>
<evidence type="ECO:0000313" key="2">
    <source>
        <dbReference type="EMBL" id="KAK8914456.1"/>
    </source>
</evidence>
<keyword evidence="1" id="KW-0812">Transmembrane</keyword>
<reference evidence="2 3" key="1">
    <citation type="journal article" date="2022" name="Nat. Plants">
        <title>Genomes of leafy and leafless Platanthera orchids illuminate the evolution of mycoheterotrophy.</title>
        <authorList>
            <person name="Li M.H."/>
            <person name="Liu K.W."/>
            <person name="Li Z."/>
            <person name="Lu H.C."/>
            <person name="Ye Q.L."/>
            <person name="Zhang D."/>
            <person name="Wang J.Y."/>
            <person name="Li Y.F."/>
            <person name="Zhong Z.M."/>
            <person name="Liu X."/>
            <person name="Yu X."/>
            <person name="Liu D.K."/>
            <person name="Tu X.D."/>
            <person name="Liu B."/>
            <person name="Hao Y."/>
            <person name="Liao X.Y."/>
            <person name="Jiang Y.T."/>
            <person name="Sun W.H."/>
            <person name="Chen J."/>
            <person name="Chen Y.Q."/>
            <person name="Ai Y."/>
            <person name="Zhai J.W."/>
            <person name="Wu S.S."/>
            <person name="Zhou Z."/>
            <person name="Hsiao Y.Y."/>
            <person name="Wu W.L."/>
            <person name="Chen Y.Y."/>
            <person name="Lin Y.F."/>
            <person name="Hsu J.L."/>
            <person name="Li C.Y."/>
            <person name="Wang Z.W."/>
            <person name="Zhao X."/>
            <person name="Zhong W.Y."/>
            <person name="Ma X.K."/>
            <person name="Ma L."/>
            <person name="Huang J."/>
            <person name="Chen G.Z."/>
            <person name="Huang M.Z."/>
            <person name="Huang L."/>
            <person name="Peng D.H."/>
            <person name="Luo Y.B."/>
            <person name="Zou S.Q."/>
            <person name="Chen S.P."/>
            <person name="Lan S."/>
            <person name="Tsai W.C."/>
            <person name="Van de Peer Y."/>
            <person name="Liu Z.J."/>
        </authorList>
    </citation>
    <scope>NUCLEOTIDE SEQUENCE [LARGE SCALE GENOMIC DNA]</scope>
    <source>
        <strain evidence="2">Lor287</strain>
    </source>
</reference>
<accession>A0AAP0ATW8</accession>
<protein>
    <submittedName>
        <fullName evidence="2">Uncharacterized protein</fullName>
    </submittedName>
</protein>
<keyword evidence="1" id="KW-1133">Transmembrane helix</keyword>
<comment type="caution">
    <text evidence="2">The sequence shown here is derived from an EMBL/GenBank/DDBJ whole genome shotgun (WGS) entry which is preliminary data.</text>
</comment>
<gene>
    <name evidence="2" type="ORF">KSP39_PZI024190</name>
</gene>
<name>A0AAP0ATW8_9ASPA</name>
<dbReference type="PANTHER" id="PTHR35694">
    <property type="entry name" value="DENEDDYLASE"/>
    <property type="match status" value="1"/>
</dbReference>
<feature type="transmembrane region" description="Helical" evidence="1">
    <location>
        <begin position="240"/>
        <end position="262"/>
    </location>
</feature>
<dbReference type="PANTHER" id="PTHR35694:SF1">
    <property type="entry name" value="DENEDDYLASE"/>
    <property type="match status" value="1"/>
</dbReference>
<evidence type="ECO:0000313" key="3">
    <source>
        <dbReference type="Proteomes" id="UP001418222"/>
    </source>
</evidence>
<proteinExistence type="predicted"/>
<dbReference type="AlphaFoldDB" id="A0AAP0ATW8"/>
<keyword evidence="3" id="KW-1185">Reference proteome</keyword>
<sequence>MTFRQVVFQHLWSFQLSLFRPGTERNMEDLENTREAQSEFIVNSSDERFISSLAEVVSYCALENAKSKCIQEAGGLHSKSTFHWFQKPQKTTSNDSSISICRISDSEVAKEARRQIETYKLMKGRYANRMKKMKYAWWVLPDCARLDLIGGSEFGSWTCEFIPTYRLQIQTTTFKDVKLEGCHKLADNRWEVLLTHNQMVELANILDMYYEDRYTLPDKKLLLFTETPVTLKTKSTQWKLLFAMFAGGCAIMILGILAQFSWPRHARKVAEVKHTNSLSEVNFSDAYSLESNVVESLCNGIIKRIKDELGWPGDVMVDKDIGVWTGTLPSYLRNPNLVEDAISGEVRPNFRVPGSENHEELSTHAGNPLAAADLELQKTSSDIASYQAVLTRDGKLIGFQPTSRAAVNHWSSNPMAKSLYGAKKLSPGLLEPRLNIPPPRDPIPIELLMSVKPESRFALARPIQQ</sequence>
<organism evidence="2 3">
    <name type="scientific">Platanthera zijinensis</name>
    <dbReference type="NCBI Taxonomy" id="2320716"/>
    <lineage>
        <taxon>Eukaryota</taxon>
        <taxon>Viridiplantae</taxon>
        <taxon>Streptophyta</taxon>
        <taxon>Embryophyta</taxon>
        <taxon>Tracheophyta</taxon>
        <taxon>Spermatophyta</taxon>
        <taxon>Magnoliopsida</taxon>
        <taxon>Liliopsida</taxon>
        <taxon>Asparagales</taxon>
        <taxon>Orchidaceae</taxon>
        <taxon>Orchidoideae</taxon>
        <taxon>Orchideae</taxon>
        <taxon>Orchidinae</taxon>
        <taxon>Platanthera</taxon>
    </lineage>
</organism>
<keyword evidence="1" id="KW-0472">Membrane</keyword>